<organism evidence="2">
    <name type="scientific">marine sediment metagenome</name>
    <dbReference type="NCBI Taxonomy" id="412755"/>
    <lineage>
        <taxon>unclassified sequences</taxon>
        <taxon>metagenomes</taxon>
        <taxon>ecological metagenomes</taxon>
    </lineage>
</organism>
<feature type="non-terminal residue" evidence="2">
    <location>
        <position position="62"/>
    </location>
</feature>
<protein>
    <submittedName>
        <fullName evidence="2">Uncharacterized protein</fullName>
    </submittedName>
</protein>
<sequence>MTYLILIGDFTLCILLVIYTNGLNSPFLLYSLAPIMTAALLFEEKIALTLAATASISLSITH</sequence>
<evidence type="ECO:0000256" key="1">
    <source>
        <dbReference type="SAM" id="Phobius"/>
    </source>
</evidence>
<accession>X1GM41</accession>
<proteinExistence type="predicted"/>
<keyword evidence="1" id="KW-0472">Membrane</keyword>
<feature type="transmembrane region" description="Helical" evidence="1">
    <location>
        <begin position="12"/>
        <end position="33"/>
    </location>
</feature>
<evidence type="ECO:0000313" key="2">
    <source>
        <dbReference type="EMBL" id="GAH34048.1"/>
    </source>
</evidence>
<name>X1GM41_9ZZZZ</name>
<keyword evidence="1" id="KW-0812">Transmembrane</keyword>
<keyword evidence="1" id="KW-1133">Transmembrane helix</keyword>
<dbReference type="EMBL" id="BARU01013202">
    <property type="protein sequence ID" value="GAH34048.1"/>
    <property type="molecule type" value="Genomic_DNA"/>
</dbReference>
<comment type="caution">
    <text evidence="2">The sequence shown here is derived from an EMBL/GenBank/DDBJ whole genome shotgun (WGS) entry which is preliminary data.</text>
</comment>
<reference evidence="2" key="1">
    <citation type="journal article" date="2014" name="Front. Microbiol.">
        <title>High frequency of phylogenetically diverse reductive dehalogenase-homologous genes in deep subseafloor sedimentary metagenomes.</title>
        <authorList>
            <person name="Kawai M."/>
            <person name="Futagami T."/>
            <person name="Toyoda A."/>
            <person name="Takaki Y."/>
            <person name="Nishi S."/>
            <person name="Hori S."/>
            <person name="Arai W."/>
            <person name="Tsubouchi T."/>
            <person name="Morono Y."/>
            <person name="Uchiyama I."/>
            <person name="Ito T."/>
            <person name="Fujiyama A."/>
            <person name="Inagaki F."/>
            <person name="Takami H."/>
        </authorList>
    </citation>
    <scope>NUCLEOTIDE SEQUENCE</scope>
    <source>
        <strain evidence="2">Expedition CK06-06</strain>
    </source>
</reference>
<dbReference type="AlphaFoldDB" id="X1GM41"/>
<gene>
    <name evidence="2" type="ORF">S03H2_23972</name>
</gene>